<proteinExistence type="inferred from homology"/>
<feature type="transmembrane region" description="Helical" evidence="11">
    <location>
        <begin position="177"/>
        <end position="196"/>
    </location>
</feature>
<evidence type="ECO:0000256" key="8">
    <source>
        <dbReference type="ARBA" id="ARBA00023136"/>
    </source>
</evidence>
<feature type="transmembrane region" description="Helical" evidence="11">
    <location>
        <begin position="429"/>
        <end position="449"/>
    </location>
</feature>
<feature type="chain" id="PRO_5043829577" description="Citrate transporter-like domain-containing protein" evidence="12">
    <location>
        <begin position="19"/>
        <end position="452"/>
    </location>
</feature>
<keyword evidence="6" id="KW-0915">Sodium</keyword>
<accession>A0AAU9CAA3</accession>
<feature type="transmembrane region" description="Helical" evidence="11">
    <location>
        <begin position="217"/>
        <end position="239"/>
    </location>
</feature>
<evidence type="ECO:0000256" key="9">
    <source>
        <dbReference type="ARBA" id="ARBA00023201"/>
    </source>
</evidence>
<evidence type="ECO:0000256" key="3">
    <source>
        <dbReference type="ARBA" id="ARBA00022449"/>
    </source>
</evidence>
<keyword evidence="4 11" id="KW-0812">Transmembrane</keyword>
<reference evidence="15" key="1">
    <citation type="journal article" date="2024" name="Int. J. Syst. Evol. Microbiol.">
        <title>Methylomarinovum tepidoasis sp. nov., a moderately thermophilic methanotroph of the family Methylothermaceae isolated from a deep-sea hydrothermal field.</title>
        <authorList>
            <person name="Hirayama H."/>
            <person name="Takaki Y."/>
            <person name="Abe M."/>
            <person name="Miyazaki M."/>
            <person name="Uematsu K."/>
            <person name="Matsui Y."/>
            <person name="Takai K."/>
        </authorList>
    </citation>
    <scope>NUCLEOTIDE SEQUENCE [LARGE SCALE GENOMIC DNA]</scope>
    <source>
        <strain evidence="15">IN45</strain>
    </source>
</reference>
<organism evidence="14 15">
    <name type="scientific">Methylomarinovum tepidoasis</name>
    <dbReference type="NCBI Taxonomy" id="2840183"/>
    <lineage>
        <taxon>Bacteria</taxon>
        <taxon>Pseudomonadati</taxon>
        <taxon>Pseudomonadota</taxon>
        <taxon>Gammaproteobacteria</taxon>
        <taxon>Methylococcales</taxon>
        <taxon>Methylothermaceae</taxon>
        <taxon>Methylomarinovum</taxon>
    </lineage>
</organism>
<evidence type="ECO:0000313" key="14">
    <source>
        <dbReference type="EMBL" id="BCX89370.1"/>
    </source>
</evidence>
<gene>
    <name evidence="14" type="ORF">MIN45_P1742</name>
</gene>
<feature type="transmembrane region" description="Helical" evidence="11">
    <location>
        <begin position="259"/>
        <end position="275"/>
    </location>
</feature>
<evidence type="ECO:0000256" key="4">
    <source>
        <dbReference type="ARBA" id="ARBA00022692"/>
    </source>
</evidence>
<name>A0AAU9CAA3_9GAMM</name>
<evidence type="ECO:0000256" key="5">
    <source>
        <dbReference type="ARBA" id="ARBA00022989"/>
    </source>
</evidence>
<dbReference type="NCBIfam" id="NF038006">
    <property type="entry name" value="NhaD_1"/>
    <property type="match status" value="2"/>
</dbReference>
<feature type="transmembrane region" description="Helical" evidence="11">
    <location>
        <begin position="282"/>
        <end position="300"/>
    </location>
</feature>
<feature type="transmembrane region" description="Helical" evidence="11">
    <location>
        <begin position="96"/>
        <end position="117"/>
    </location>
</feature>
<evidence type="ECO:0000256" key="11">
    <source>
        <dbReference type="SAM" id="Phobius"/>
    </source>
</evidence>
<evidence type="ECO:0000259" key="13">
    <source>
        <dbReference type="Pfam" id="PF03600"/>
    </source>
</evidence>
<evidence type="ECO:0000313" key="15">
    <source>
        <dbReference type="Proteomes" id="UP001321450"/>
    </source>
</evidence>
<dbReference type="InterPro" id="IPR004680">
    <property type="entry name" value="Cit_transptr-like_dom"/>
</dbReference>
<feature type="transmembrane region" description="Helical" evidence="11">
    <location>
        <begin position="138"/>
        <end position="171"/>
    </location>
</feature>
<evidence type="ECO:0000256" key="1">
    <source>
        <dbReference type="ARBA" id="ARBA00004141"/>
    </source>
</evidence>
<evidence type="ECO:0000256" key="2">
    <source>
        <dbReference type="ARBA" id="ARBA00022448"/>
    </source>
</evidence>
<dbReference type="Proteomes" id="UP001321450">
    <property type="component" value="Chromosome"/>
</dbReference>
<keyword evidence="8 11" id="KW-0472">Membrane</keyword>
<feature type="transmembrane region" description="Helical" evidence="11">
    <location>
        <begin position="357"/>
        <end position="379"/>
    </location>
</feature>
<dbReference type="PANTHER" id="PTHR43269">
    <property type="entry name" value="SODIUM/PROTON ANTIPORTER 1-RELATED"/>
    <property type="match status" value="1"/>
</dbReference>
<feature type="transmembrane region" description="Helical" evidence="11">
    <location>
        <begin position="324"/>
        <end position="345"/>
    </location>
</feature>
<keyword evidence="2" id="KW-0813">Transport</keyword>
<dbReference type="InterPro" id="IPR045016">
    <property type="entry name" value="NhaD-like"/>
</dbReference>
<evidence type="ECO:0000256" key="7">
    <source>
        <dbReference type="ARBA" id="ARBA00023065"/>
    </source>
</evidence>
<dbReference type="PANTHER" id="PTHR43269:SF2">
    <property type="entry name" value="SODIUM_PROTON ANTIPORTER 1-RELATED"/>
    <property type="match status" value="1"/>
</dbReference>
<dbReference type="EMBL" id="AP024718">
    <property type="protein sequence ID" value="BCX89370.1"/>
    <property type="molecule type" value="Genomic_DNA"/>
</dbReference>
<dbReference type="GO" id="GO:0006814">
    <property type="term" value="P:sodium ion transport"/>
    <property type="evidence" value="ECO:0007669"/>
    <property type="project" value="UniProtKB-KW"/>
</dbReference>
<evidence type="ECO:0000256" key="12">
    <source>
        <dbReference type="SAM" id="SignalP"/>
    </source>
</evidence>
<keyword evidence="5 11" id="KW-1133">Transmembrane helix</keyword>
<dbReference type="AlphaFoldDB" id="A0AAU9CAA3"/>
<protein>
    <recommendedName>
        <fullName evidence="13">Citrate transporter-like domain-containing protein</fullName>
    </recommendedName>
</protein>
<feature type="domain" description="Citrate transporter-like" evidence="13">
    <location>
        <begin position="47"/>
        <end position="399"/>
    </location>
</feature>
<feature type="transmembrane region" description="Helical" evidence="11">
    <location>
        <begin position="34"/>
        <end position="51"/>
    </location>
</feature>
<feature type="transmembrane region" description="Helical" evidence="11">
    <location>
        <begin position="63"/>
        <end position="84"/>
    </location>
</feature>
<dbReference type="RefSeq" id="WP_286291686.1">
    <property type="nucleotide sequence ID" value="NZ_AP024718.1"/>
</dbReference>
<dbReference type="GO" id="GO:0016020">
    <property type="term" value="C:membrane"/>
    <property type="evidence" value="ECO:0007669"/>
    <property type="project" value="UniProtKB-SubCell"/>
</dbReference>
<evidence type="ECO:0000256" key="6">
    <source>
        <dbReference type="ARBA" id="ARBA00023053"/>
    </source>
</evidence>
<keyword evidence="9" id="KW-0739">Sodium transport</keyword>
<evidence type="ECO:0000256" key="10">
    <source>
        <dbReference type="ARBA" id="ARBA00025753"/>
    </source>
</evidence>
<dbReference type="KEGG" id="meiy:MIN45_P1742"/>
<comment type="subcellular location">
    <subcellularLocation>
        <location evidence="1">Membrane</location>
        <topology evidence="1">Multi-pass membrane protein</topology>
    </subcellularLocation>
</comment>
<sequence>MSRFSLLLSLCIPSLAWATHDMPPLKTPLVDHPVALACVGVFVLAYVLVMLEDVLELRKSKPILLAAAVIWVLISLLDRHLGILPDRAKYVLRAELVEYAELFLFLLVATVYVNLLDERGLFKMLCCRIASRRIDYRSLFWMLGWISFLLSTVVNNLTTALIVATVTLMIGRDNPRFIALTCLSAVIASNAGGAFSPFGDITTLMVWQQDKLDFVQFFPLFLPALMNFLVPALCLHWAIPRGIPPYPEVCELGTKRGTWIILTLFFTTILIAVVFEQVFELPPYLGMMAGLALLMFYAYHMERRHPDKSFDIFHQMRTVEWDTLLFFFGVVFAVGGLRYLGYLALASEKIYTDLGPGIANILVGFLSAVVDNVPVMLAVLQMEPEMDVFQWQLVTLTAGVGGSMLAVGSAAGVAMLGQARAYYTSLLHLRWSPVIALGYAASIVAHYLLNGS</sequence>
<comment type="similarity">
    <text evidence="10">Belongs to the NhaD Na(+)/H(+) (TC 2.A.62) antiporter family.</text>
</comment>
<keyword evidence="3" id="KW-0050">Antiport</keyword>
<dbReference type="Pfam" id="PF03600">
    <property type="entry name" value="CitMHS"/>
    <property type="match status" value="1"/>
</dbReference>
<keyword evidence="12" id="KW-0732">Signal</keyword>
<keyword evidence="15" id="KW-1185">Reference proteome</keyword>
<feature type="transmembrane region" description="Helical" evidence="11">
    <location>
        <begin position="391"/>
        <end position="417"/>
    </location>
</feature>
<feature type="signal peptide" evidence="12">
    <location>
        <begin position="1"/>
        <end position="18"/>
    </location>
</feature>
<dbReference type="GO" id="GO:0015297">
    <property type="term" value="F:antiporter activity"/>
    <property type="evidence" value="ECO:0007669"/>
    <property type="project" value="UniProtKB-KW"/>
</dbReference>
<keyword evidence="7" id="KW-0406">Ion transport</keyword>